<dbReference type="EMBL" id="BJCC01000005">
    <property type="protein sequence ID" value="GCF92681.1"/>
    <property type="molecule type" value="Genomic_DNA"/>
</dbReference>
<feature type="transmembrane region" description="Helical" evidence="1">
    <location>
        <begin position="119"/>
        <end position="143"/>
    </location>
</feature>
<dbReference type="AlphaFoldDB" id="A0A4P5P8Y3"/>
<organism evidence="2 3">
    <name type="scientific">Enterococcus florum</name>
    <dbReference type="NCBI Taxonomy" id="2480627"/>
    <lineage>
        <taxon>Bacteria</taxon>
        <taxon>Bacillati</taxon>
        <taxon>Bacillota</taxon>
        <taxon>Bacilli</taxon>
        <taxon>Lactobacillales</taxon>
        <taxon>Enterococcaceae</taxon>
        <taxon>Enterococcus</taxon>
    </lineage>
</organism>
<dbReference type="InterPro" id="IPR009339">
    <property type="entry name" value="DUF998"/>
</dbReference>
<dbReference type="OrthoDB" id="2067339at2"/>
<keyword evidence="1" id="KW-0472">Membrane</keyword>
<feature type="transmembrane region" description="Helical" evidence="1">
    <location>
        <begin position="12"/>
        <end position="33"/>
    </location>
</feature>
<accession>A0A4P5P8Y3</accession>
<gene>
    <name evidence="2" type="ORF">NRIC_05720</name>
</gene>
<evidence type="ECO:0000256" key="1">
    <source>
        <dbReference type="SAM" id="Phobius"/>
    </source>
</evidence>
<feature type="transmembrane region" description="Helical" evidence="1">
    <location>
        <begin position="83"/>
        <end position="107"/>
    </location>
</feature>
<keyword evidence="1" id="KW-0812">Transmembrane</keyword>
<proteinExistence type="predicted"/>
<feature type="transmembrane region" description="Helical" evidence="1">
    <location>
        <begin position="53"/>
        <end position="76"/>
    </location>
</feature>
<feature type="transmembrane region" description="Helical" evidence="1">
    <location>
        <begin position="155"/>
        <end position="172"/>
    </location>
</feature>
<name>A0A4P5P8Y3_9ENTE</name>
<keyword evidence="1" id="KW-1133">Transmembrane helix</keyword>
<evidence type="ECO:0000313" key="2">
    <source>
        <dbReference type="EMBL" id="GCF92681.1"/>
    </source>
</evidence>
<sequence>MNTLKKYGFHFLLIGVISDFLTPYVLGLFYPALNQRTMVISLVGEVGSPVRGAFLVWSVVAGLFYVLSLPAVYGLFKETSRSLAFLLTAAIGIYGIGDCIFTGLFSVDTEQAGWSLSTWIHNVGSGIGYAGFLIFPLFLVLLYHKQGKIGESRGYLVLLVLSLIFAGIYGVARTPITADFPLFNQLGLWQRVSFFFNYIPLTLFALRQLFVFKNQSFL</sequence>
<dbReference type="Proteomes" id="UP000290567">
    <property type="component" value="Unassembled WGS sequence"/>
</dbReference>
<feature type="transmembrane region" description="Helical" evidence="1">
    <location>
        <begin position="192"/>
        <end position="212"/>
    </location>
</feature>
<dbReference type="RefSeq" id="WP_146621184.1">
    <property type="nucleotide sequence ID" value="NZ_BJCC01000005.1"/>
</dbReference>
<protein>
    <submittedName>
        <fullName evidence="2">Membrane protein</fullName>
    </submittedName>
</protein>
<dbReference type="Pfam" id="PF06197">
    <property type="entry name" value="DUF998"/>
    <property type="match status" value="1"/>
</dbReference>
<evidence type="ECO:0000313" key="3">
    <source>
        <dbReference type="Proteomes" id="UP000290567"/>
    </source>
</evidence>
<keyword evidence="3" id="KW-1185">Reference proteome</keyword>
<comment type="caution">
    <text evidence="2">The sequence shown here is derived from an EMBL/GenBank/DDBJ whole genome shotgun (WGS) entry which is preliminary data.</text>
</comment>
<reference evidence="3" key="1">
    <citation type="submission" date="2019-02" db="EMBL/GenBank/DDBJ databases">
        <title>Draft genome sequence of Enterococcus sp. Gos25-1.</title>
        <authorList>
            <person name="Tanaka N."/>
            <person name="Shiwa Y."/>
            <person name="Fujita N."/>
        </authorList>
    </citation>
    <scope>NUCLEOTIDE SEQUENCE [LARGE SCALE GENOMIC DNA]</scope>
    <source>
        <strain evidence="3">Gos25-1</strain>
    </source>
</reference>